<organism evidence="1 2">
    <name type="scientific">Capsella rubella</name>
    <dbReference type="NCBI Taxonomy" id="81985"/>
    <lineage>
        <taxon>Eukaryota</taxon>
        <taxon>Viridiplantae</taxon>
        <taxon>Streptophyta</taxon>
        <taxon>Embryophyta</taxon>
        <taxon>Tracheophyta</taxon>
        <taxon>Spermatophyta</taxon>
        <taxon>Magnoliopsida</taxon>
        <taxon>eudicotyledons</taxon>
        <taxon>Gunneridae</taxon>
        <taxon>Pentapetalae</taxon>
        <taxon>rosids</taxon>
        <taxon>malvids</taxon>
        <taxon>Brassicales</taxon>
        <taxon>Brassicaceae</taxon>
        <taxon>Camelineae</taxon>
        <taxon>Capsella</taxon>
    </lineage>
</organism>
<gene>
    <name evidence="1" type="ORF">CARUB_v10024976mg</name>
</gene>
<dbReference type="EMBL" id="KB870808">
    <property type="protein sequence ID" value="EOA28745.1"/>
    <property type="molecule type" value="Genomic_DNA"/>
</dbReference>
<name>R0HTL2_9BRAS</name>
<proteinExistence type="predicted"/>
<protein>
    <submittedName>
        <fullName evidence="1">Uncharacterized protein</fullName>
    </submittedName>
</protein>
<dbReference type="Proteomes" id="UP000029121">
    <property type="component" value="Unassembled WGS sequence"/>
</dbReference>
<evidence type="ECO:0000313" key="1">
    <source>
        <dbReference type="EMBL" id="EOA28745.1"/>
    </source>
</evidence>
<accession>R0HTL2</accession>
<evidence type="ECO:0000313" key="2">
    <source>
        <dbReference type="Proteomes" id="UP000029121"/>
    </source>
</evidence>
<sequence>MLGISKTGNKKIKFFGITRSNNRCEIRTSSLIDLPTPPGSASLLRTSNTSIKALNVAKTFLIFKILQKERNYCSIKKARAGQFEPGCDGGGVCWIYGGFKKNESSRFDSFVKWVF</sequence>
<dbReference type="AlphaFoldDB" id="R0HTL2"/>
<keyword evidence="2" id="KW-1185">Reference proteome</keyword>
<reference evidence="2" key="1">
    <citation type="journal article" date="2013" name="Nat. Genet.">
        <title>The Capsella rubella genome and the genomic consequences of rapid mating system evolution.</title>
        <authorList>
            <person name="Slotte T."/>
            <person name="Hazzouri K.M."/>
            <person name="Agren J.A."/>
            <person name="Koenig D."/>
            <person name="Maumus F."/>
            <person name="Guo Y.L."/>
            <person name="Steige K."/>
            <person name="Platts A.E."/>
            <person name="Escobar J.S."/>
            <person name="Newman L.K."/>
            <person name="Wang W."/>
            <person name="Mandakova T."/>
            <person name="Vello E."/>
            <person name="Smith L.M."/>
            <person name="Henz S.R."/>
            <person name="Steffen J."/>
            <person name="Takuno S."/>
            <person name="Brandvain Y."/>
            <person name="Coop G."/>
            <person name="Andolfatto P."/>
            <person name="Hu T.T."/>
            <person name="Blanchette M."/>
            <person name="Clark R.M."/>
            <person name="Quesneville H."/>
            <person name="Nordborg M."/>
            <person name="Gaut B.S."/>
            <person name="Lysak M.A."/>
            <person name="Jenkins J."/>
            <person name="Grimwood J."/>
            <person name="Chapman J."/>
            <person name="Prochnik S."/>
            <person name="Shu S."/>
            <person name="Rokhsar D."/>
            <person name="Schmutz J."/>
            <person name="Weigel D."/>
            <person name="Wright S.I."/>
        </authorList>
    </citation>
    <scope>NUCLEOTIDE SEQUENCE [LARGE SCALE GENOMIC DNA]</scope>
    <source>
        <strain evidence="2">cv. Monte Gargano</strain>
    </source>
</reference>